<reference evidence="2 3" key="1">
    <citation type="journal article" date="2019" name="Int. J. Syst. Evol. Microbiol.">
        <title>The Global Catalogue of Microorganisms (GCM) 10K type strain sequencing project: providing services to taxonomists for standard genome sequencing and annotation.</title>
        <authorList>
            <consortium name="The Broad Institute Genomics Platform"/>
            <consortium name="The Broad Institute Genome Sequencing Center for Infectious Disease"/>
            <person name="Wu L."/>
            <person name="Ma J."/>
        </authorList>
    </citation>
    <scope>NUCLEOTIDE SEQUENCE [LARGE SCALE GENOMIC DNA]</scope>
    <source>
        <strain evidence="2 3">GX26</strain>
    </source>
</reference>
<proteinExistence type="predicted"/>
<name>A0ABD5VBI1_9EURY</name>
<protein>
    <submittedName>
        <fullName evidence="2">Uncharacterized protein</fullName>
    </submittedName>
</protein>
<evidence type="ECO:0000256" key="1">
    <source>
        <dbReference type="SAM" id="Phobius"/>
    </source>
</evidence>
<evidence type="ECO:0000313" key="2">
    <source>
        <dbReference type="EMBL" id="MFC6952710.1"/>
    </source>
</evidence>
<dbReference type="RefSeq" id="WP_336349697.1">
    <property type="nucleotide sequence ID" value="NZ_JAZAQL010000002.1"/>
</dbReference>
<dbReference type="AlphaFoldDB" id="A0ABD5VBI1"/>
<keyword evidence="1" id="KW-0472">Membrane</keyword>
<evidence type="ECO:0000313" key="3">
    <source>
        <dbReference type="Proteomes" id="UP001596395"/>
    </source>
</evidence>
<keyword evidence="3" id="KW-1185">Reference proteome</keyword>
<accession>A0ABD5VBI1</accession>
<dbReference type="EMBL" id="JBHSXN010000002">
    <property type="protein sequence ID" value="MFC6952710.1"/>
    <property type="molecule type" value="Genomic_DNA"/>
</dbReference>
<feature type="transmembrane region" description="Helical" evidence="1">
    <location>
        <begin position="99"/>
        <end position="121"/>
    </location>
</feature>
<organism evidence="2 3">
    <name type="scientific">Halorubellus litoreus</name>
    <dbReference type="NCBI Taxonomy" id="755308"/>
    <lineage>
        <taxon>Archaea</taxon>
        <taxon>Methanobacteriati</taxon>
        <taxon>Methanobacteriota</taxon>
        <taxon>Stenosarchaea group</taxon>
        <taxon>Halobacteria</taxon>
        <taxon>Halobacteriales</taxon>
        <taxon>Halorubellaceae</taxon>
        <taxon>Halorubellus</taxon>
    </lineage>
</organism>
<feature type="transmembrane region" description="Helical" evidence="1">
    <location>
        <begin position="75"/>
        <end position="93"/>
    </location>
</feature>
<gene>
    <name evidence="2" type="ORF">ACFQGB_07515</name>
</gene>
<keyword evidence="1" id="KW-0812">Transmembrane</keyword>
<comment type="caution">
    <text evidence="2">The sequence shown here is derived from an EMBL/GenBank/DDBJ whole genome shotgun (WGS) entry which is preliminary data.</text>
</comment>
<sequence>MDILNPREMSMKGILWTGLLIAFAISTLVSRGETIAPLFLAGGLLISLLVVLISSVADVEQLWTRYASSSTPRRMAVLGVFAIVYIGAVSVISPDFSSATSLFLGNLISILAYEIVAALLYS</sequence>
<keyword evidence="1" id="KW-1133">Transmembrane helix</keyword>
<feature type="transmembrane region" description="Helical" evidence="1">
    <location>
        <begin position="41"/>
        <end position="63"/>
    </location>
</feature>
<dbReference type="Proteomes" id="UP001596395">
    <property type="component" value="Unassembled WGS sequence"/>
</dbReference>